<gene>
    <name evidence="2" type="ORF">MM415A00199_0018</name>
    <name evidence="1" type="ORF">MM415B00346_0004</name>
</gene>
<evidence type="ECO:0000313" key="1">
    <source>
        <dbReference type="EMBL" id="QJA66494.1"/>
    </source>
</evidence>
<accession>A0A6M3J9M3</accession>
<dbReference type="EMBL" id="MT141556">
    <property type="protein sequence ID" value="QJA66494.1"/>
    <property type="molecule type" value="Genomic_DNA"/>
</dbReference>
<sequence>MMRLLGWIIWVLPQCVHDIILRITGYRMVHLIYMPGWRSVYRWTKDYPYIIPMEDIPDMSEVR</sequence>
<name>A0A6M3J9M3_9ZZZZ</name>
<evidence type="ECO:0000313" key="2">
    <source>
        <dbReference type="EMBL" id="QJA84361.1"/>
    </source>
</evidence>
<organism evidence="1">
    <name type="scientific">viral metagenome</name>
    <dbReference type="NCBI Taxonomy" id="1070528"/>
    <lineage>
        <taxon>unclassified sequences</taxon>
        <taxon>metagenomes</taxon>
        <taxon>organismal metagenomes</taxon>
    </lineage>
</organism>
<proteinExistence type="predicted"/>
<reference evidence="1" key="1">
    <citation type="submission" date="2020-03" db="EMBL/GenBank/DDBJ databases">
        <title>The deep terrestrial virosphere.</title>
        <authorList>
            <person name="Holmfeldt K."/>
            <person name="Nilsson E."/>
            <person name="Simone D."/>
            <person name="Lopez-Fernandez M."/>
            <person name="Wu X."/>
            <person name="de Brujin I."/>
            <person name="Lundin D."/>
            <person name="Andersson A."/>
            <person name="Bertilsson S."/>
            <person name="Dopson M."/>
        </authorList>
    </citation>
    <scope>NUCLEOTIDE SEQUENCE</scope>
    <source>
        <strain evidence="2">MM415A00199</strain>
        <strain evidence="1">MM415B00346</strain>
    </source>
</reference>
<dbReference type="EMBL" id="MT142528">
    <property type="protein sequence ID" value="QJA84361.1"/>
    <property type="molecule type" value="Genomic_DNA"/>
</dbReference>
<protein>
    <submittedName>
        <fullName evidence="1">Uncharacterized protein</fullName>
    </submittedName>
</protein>
<dbReference type="AlphaFoldDB" id="A0A6M3J9M3"/>